<sequence>MELKLANLGSSLPMPFVQELAKEPLTAVPPRYQDPPFISNTTSSPQVPVWRLHGIRVGEVSLCMPRMGFLPVDKSWGEHTVGEESEGRDSRVFQAANGGEEQVLSTSRRPRGIWVGLCGV</sequence>
<name>A0AAD9TUU9_9ROSI</name>
<organism evidence="1 2">
    <name type="scientific">Dipteronia dyeriana</name>
    <dbReference type="NCBI Taxonomy" id="168575"/>
    <lineage>
        <taxon>Eukaryota</taxon>
        <taxon>Viridiplantae</taxon>
        <taxon>Streptophyta</taxon>
        <taxon>Embryophyta</taxon>
        <taxon>Tracheophyta</taxon>
        <taxon>Spermatophyta</taxon>
        <taxon>Magnoliopsida</taxon>
        <taxon>eudicotyledons</taxon>
        <taxon>Gunneridae</taxon>
        <taxon>Pentapetalae</taxon>
        <taxon>rosids</taxon>
        <taxon>malvids</taxon>
        <taxon>Sapindales</taxon>
        <taxon>Sapindaceae</taxon>
        <taxon>Hippocastanoideae</taxon>
        <taxon>Acereae</taxon>
        <taxon>Dipteronia</taxon>
    </lineage>
</organism>
<dbReference type="Proteomes" id="UP001280121">
    <property type="component" value="Unassembled WGS sequence"/>
</dbReference>
<proteinExistence type="predicted"/>
<comment type="caution">
    <text evidence="1">The sequence shown here is derived from an EMBL/GenBank/DDBJ whole genome shotgun (WGS) entry which is preliminary data.</text>
</comment>
<protein>
    <submittedName>
        <fullName evidence="1">Uncharacterized protein</fullName>
    </submittedName>
</protein>
<reference evidence="1" key="1">
    <citation type="journal article" date="2023" name="Plant J.">
        <title>Genome sequences and population genomics provide insights into the demographic history, inbreeding, and mutation load of two 'living fossil' tree species of Dipteronia.</title>
        <authorList>
            <person name="Feng Y."/>
            <person name="Comes H.P."/>
            <person name="Chen J."/>
            <person name="Zhu S."/>
            <person name="Lu R."/>
            <person name="Zhang X."/>
            <person name="Li P."/>
            <person name="Qiu J."/>
            <person name="Olsen K.M."/>
            <person name="Qiu Y."/>
        </authorList>
    </citation>
    <scope>NUCLEOTIDE SEQUENCE</scope>
    <source>
        <strain evidence="1">KIB01</strain>
    </source>
</reference>
<dbReference type="EMBL" id="JANJYI010000007">
    <property type="protein sequence ID" value="KAK2642695.1"/>
    <property type="molecule type" value="Genomic_DNA"/>
</dbReference>
<keyword evidence="2" id="KW-1185">Reference proteome</keyword>
<gene>
    <name evidence="1" type="ORF">Ddye_024458</name>
</gene>
<dbReference type="AlphaFoldDB" id="A0AAD9TUU9"/>
<evidence type="ECO:0000313" key="2">
    <source>
        <dbReference type="Proteomes" id="UP001280121"/>
    </source>
</evidence>
<evidence type="ECO:0000313" key="1">
    <source>
        <dbReference type="EMBL" id="KAK2642695.1"/>
    </source>
</evidence>
<accession>A0AAD9TUU9</accession>